<feature type="non-terminal residue" evidence="2">
    <location>
        <position position="1"/>
    </location>
</feature>
<reference evidence="3" key="2">
    <citation type="submission" date="2015-01" db="EMBL/GenBank/DDBJ databases">
        <title>Evolutionary Origins and Diversification of the Mycorrhizal Mutualists.</title>
        <authorList>
            <consortium name="DOE Joint Genome Institute"/>
            <consortium name="Mycorrhizal Genomics Consortium"/>
            <person name="Kohler A."/>
            <person name="Kuo A."/>
            <person name="Nagy L.G."/>
            <person name="Floudas D."/>
            <person name="Copeland A."/>
            <person name="Barry K.W."/>
            <person name="Cichocki N."/>
            <person name="Veneault-Fourrey C."/>
            <person name="LaButti K."/>
            <person name="Lindquist E.A."/>
            <person name="Lipzen A."/>
            <person name="Lundell T."/>
            <person name="Morin E."/>
            <person name="Murat C."/>
            <person name="Riley R."/>
            <person name="Ohm R."/>
            <person name="Sun H."/>
            <person name="Tunlid A."/>
            <person name="Henrissat B."/>
            <person name="Grigoriev I.V."/>
            <person name="Hibbett D.S."/>
            <person name="Martin F."/>
        </authorList>
    </citation>
    <scope>NUCLEOTIDE SEQUENCE [LARGE SCALE GENOMIC DNA]</scope>
    <source>
        <strain evidence="3">Marx 270</strain>
    </source>
</reference>
<name>A0A0C3NU71_PISTI</name>
<organism evidence="2 3">
    <name type="scientific">Pisolithus tinctorius Marx 270</name>
    <dbReference type="NCBI Taxonomy" id="870435"/>
    <lineage>
        <taxon>Eukaryota</taxon>
        <taxon>Fungi</taxon>
        <taxon>Dikarya</taxon>
        <taxon>Basidiomycota</taxon>
        <taxon>Agaricomycotina</taxon>
        <taxon>Agaricomycetes</taxon>
        <taxon>Agaricomycetidae</taxon>
        <taxon>Boletales</taxon>
        <taxon>Sclerodermatineae</taxon>
        <taxon>Pisolithaceae</taxon>
        <taxon>Pisolithus</taxon>
    </lineage>
</organism>
<reference evidence="2 3" key="1">
    <citation type="submission" date="2014-04" db="EMBL/GenBank/DDBJ databases">
        <authorList>
            <consortium name="DOE Joint Genome Institute"/>
            <person name="Kuo A."/>
            <person name="Kohler A."/>
            <person name="Costa M.D."/>
            <person name="Nagy L.G."/>
            <person name="Floudas D."/>
            <person name="Copeland A."/>
            <person name="Barry K.W."/>
            <person name="Cichocki N."/>
            <person name="Veneault-Fourrey C."/>
            <person name="LaButti K."/>
            <person name="Lindquist E.A."/>
            <person name="Lipzen A."/>
            <person name="Lundell T."/>
            <person name="Morin E."/>
            <person name="Murat C."/>
            <person name="Sun H."/>
            <person name="Tunlid A."/>
            <person name="Henrissat B."/>
            <person name="Grigoriev I.V."/>
            <person name="Hibbett D.S."/>
            <person name="Martin F."/>
            <person name="Nordberg H.P."/>
            <person name="Cantor M.N."/>
            <person name="Hua S.X."/>
        </authorList>
    </citation>
    <scope>NUCLEOTIDE SEQUENCE [LARGE SCALE GENOMIC DNA]</scope>
    <source>
        <strain evidence="2 3">Marx 270</strain>
    </source>
</reference>
<keyword evidence="3" id="KW-1185">Reference proteome</keyword>
<feature type="domain" description="DUF6570" evidence="1">
    <location>
        <begin position="13"/>
        <end position="56"/>
    </location>
</feature>
<evidence type="ECO:0000313" key="2">
    <source>
        <dbReference type="EMBL" id="KIN98793.1"/>
    </source>
</evidence>
<dbReference type="AlphaFoldDB" id="A0A0C3NU71"/>
<dbReference type="Proteomes" id="UP000054217">
    <property type="component" value="Unassembled WGS sequence"/>
</dbReference>
<dbReference type="OrthoDB" id="3257061at2759"/>
<dbReference type="HOGENOM" id="CLU_3020030_0_0_1"/>
<evidence type="ECO:0000313" key="3">
    <source>
        <dbReference type="Proteomes" id="UP000054217"/>
    </source>
</evidence>
<dbReference type="EMBL" id="KN832012">
    <property type="protein sequence ID" value="KIN98793.1"/>
    <property type="molecule type" value="Genomic_DNA"/>
</dbReference>
<sequence length="56" mass="6469">VCGDCFRALSGDRMLKLALNNNMWLGDAPLVLRKLTFAETLLVAWHYPCCYIFKLY</sequence>
<dbReference type="InterPro" id="IPR046700">
    <property type="entry name" value="DUF6570"/>
</dbReference>
<evidence type="ECO:0000259" key="1">
    <source>
        <dbReference type="Pfam" id="PF20209"/>
    </source>
</evidence>
<protein>
    <recommendedName>
        <fullName evidence="1">DUF6570 domain-containing protein</fullName>
    </recommendedName>
</protein>
<feature type="non-terminal residue" evidence="2">
    <location>
        <position position="56"/>
    </location>
</feature>
<proteinExistence type="predicted"/>
<accession>A0A0C3NU71</accession>
<gene>
    <name evidence="2" type="ORF">M404DRAFT_54144</name>
</gene>
<dbReference type="InParanoid" id="A0A0C3NU71"/>
<dbReference type="Pfam" id="PF20209">
    <property type="entry name" value="DUF6570"/>
    <property type="match status" value="1"/>
</dbReference>